<dbReference type="NCBIfam" id="NF009008">
    <property type="entry name" value="PRK12354.1"/>
    <property type="match status" value="1"/>
</dbReference>
<comment type="caution">
    <text evidence="7">The sequence shown here is derived from an EMBL/GenBank/DDBJ whole genome shotgun (WGS) entry which is preliminary data.</text>
</comment>
<dbReference type="InterPro" id="IPR003964">
    <property type="entry name" value="Carb_kinase"/>
</dbReference>
<dbReference type="PRINTS" id="PR01469">
    <property type="entry name" value="CARBMTKINASE"/>
</dbReference>
<dbReference type="EMBL" id="QWEZ01000001">
    <property type="protein sequence ID" value="RRJ84477.1"/>
    <property type="molecule type" value="Genomic_DNA"/>
</dbReference>
<dbReference type="InterPro" id="IPR036393">
    <property type="entry name" value="AceGlu_kinase-like_sf"/>
</dbReference>
<keyword evidence="8" id="KW-1185">Reference proteome</keyword>
<evidence type="ECO:0000256" key="4">
    <source>
        <dbReference type="NCBIfam" id="TIGR00746"/>
    </source>
</evidence>
<dbReference type="Gene3D" id="3.40.1160.10">
    <property type="entry name" value="Acetylglutamate kinase-like"/>
    <property type="match status" value="1"/>
</dbReference>
<proteinExistence type="inferred from homology"/>
<dbReference type="GO" id="GO:0008804">
    <property type="term" value="F:carbamate kinase activity"/>
    <property type="evidence" value="ECO:0007669"/>
    <property type="project" value="UniProtKB-UniRule"/>
</dbReference>
<dbReference type="Proteomes" id="UP000280792">
    <property type="component" value="Unassembled WGS sequence"/>
</dbReference>
<dbReference type="RefSeq" id="WP_125014906.1">
    <property type="nucleotide sequence ID" value="NZ_QWEZ01000001.1"/>
</dbReference>
<dbReference type="PANTHER" id="PTHR30409">
    <property type="entry name" value="CARBAMATE KINASE"/>
    <property type="match status" value="1"/>
</dbReference>
<keyword evidence="3 5" id="KW-0418">Kinase</keyword>
<dbReference type="GO" id="GO:0005829">
    <property type="term" value="C:cytosol"/>
    <property type="evidence" value="ECO:0007669"/>
    <property type="project" value="TreeGrafter"/>
</dbReference>
<dbReference type="PANTHER" id="PTHR30409:SF1">
    <property type="entry name" value="CARBAMATE KINASE-RELATED"/>
    <property type="match status" value="1"/>
</dbReference>
<dbReference type="NCBIfam" id="TIGR00746">
    <property type="entry name" value="arcC"/>
    <property type="match status" value="1"/>
</dbReference>
<feature type="domain" description="Aspartate/glutamate/uridylate kinase" evidence="6">
    <location>
        <begin position="1"/>
        <end position="275"/>
    </location>
</feature>
<evidence type="ECO:0000256" key="1">
    <source>
        <dbReference type="ARBA" id="ARBA00011066"/>
    </source>
</evidence>
<dbReference type="AlphaFoldDB" id="A0A3P3VQ73"/>
<evidence type="ECO:0000259" key="6">
    <source>
        <dbReference type="Pfam" id="PF00696"/>
    </source>
</evidence>
<evidence type="ECO:0000256" key="2">
    <source>
        <dbReference type="ARBA" id="ARBA00022679"/>
    </source>
</evidence>
<reference evidence="7 8" key="2">
    <citation type="submission" date="2018-12" db="EMBL/GenBank/DDBJ databases">
        <title>Simiduia agarivorans gen. nov., sp. nov., a marine, agarolytic bacterium isolated from shallow coastal water from Keelung, Taiwan.</title>
        <authorList>
            <person name="Shieh W.Y."/>
        </authorList>
    </citation>
    <scope>NUCLEOTIDE SEQUENCE [LARGE SCALE GENOMIC DNA]</scope>
    <source>
        <strain evidence="7 8">GTF-13</strain>
    </source>
</reference>
<evidence type="ECO:0000256" key="3">
    <source>
        <dbReference type="ARBA" id="ARBA00022777"/>
    </source>
</evidence>
<accession>A0A3P3VQ73</accession>
<dbReference type="FunFam" id="3.40.1160.10:FF:000007">
    <property type="entry name" value="Carbamate kinase"/>
    <property type="match status" value="1"/>
</dbReference>
<evidence type="ECO:0000313" key="8">
    <source>
        <dbReference type="Proteomes" id="UP000280792"/>
    </source>
</evidence>
<dbReference type="CDD" id="cd04235">
    <property type="entry name" value="AAK_CK"/>
    <property type="match status" value="1"/>
</dbReference>
<comment type="similarity">
    <text evidence="1 5">Belongs to the carbamate kinase family.</text>
</comment>
<gene>
    <name evidence="7" type="primary">arcC</name>
    <name evidence="7" type="ORF">D0544_05055</name>
</gene>
<reference evidence="7 8" key="1">
    <citation type="submission" date="2018-08" db="EMBL/GenBank/DDBJ databases">
        <authorList>
            <person name="Khan S.A."/>
        </authorList>
    </citation>
    <scope>NUCLEOTIDE SEQUENCE [LARGE SCALE GENOMIC DNA]</scope>
    <source>
        <strain evidence="7 8">GTF-13</strain>
    </source>
</reference>
<dbReference type="PIRSF" id="PIRSF000723">
    <property type="entry name" value="Carbamate_kin"/>
    <property type="match status" value="1"/>
</dbReference>
<evidence type="ECO:0000256" key="5">
    <source>
        <dbReference type="PIRNR" id="PIRNR000723"/>
    </source>
</evidence>
<organism evidence="7 8">
    <name type="scientific">Aestuariirhabdus litorea</name>
    <dbReference type="NCBI Taxonomy" id="2528527"/>
    <lineage>
        <taxon>Bacteria</taxon>
        <taxon>Pseudomonadati</taxon>
        <taxon>Pseudomonadota</taxon>
        <taxon>Gammaproteobacteria</taxon>
        <taxon>Oceanospirillales</taxon>
        <taxon>Aestuariirhabdaceae</taxon>
        <taxon>Aestuariirhabdus</taxon>
    </lineage>
</organism>
<name>A0A3P3VQ73_9GAMM</name>
<dbReference type="SUPFAM" id="SSF53633">
    <property type="entry name" value="Carbamate kinase-like"/>
    <property type="match status" value="1"/>
</dbReference>
<keyword evidence="2 5" id="KW-0808">Transferase</keyword>
<dbReference type="InterPro" id="IPR001048">
    <property type="entry name" value="Asp/Glu/Uridylate_kinase"/>
</dbReference>
<protein>
    <recommendedName>
        <fullName evidence="4 5">Carbamate kinase</fullName>
    </recommendedName>
</protein>
<evidence type="ECO:0000313" key="7">
    <source>
        <dbReference type="EMBL" id="RRJ84477.1"/>
    </source>
</evidence>
<sequence>MLVVIALGGNAILQRGEPLEAENQKRNIETAAKAIAKVAREHTVVLTHGNGPQVGLLALQNEAYPDVSNYPLDVLGAETQGMIGYEFEKALRNELPDAHIAGLFTQTVVDTQDPAFSSPDKFVGPIYSQEQATELARTKGYFMKADGEFFRRVVPSPMPKSIVELNSIKQLVDNGTMVICTGGGGVPVARDESGKWQGVEAVVDKDRASTVLAIDLKADALLVLTDVEGVAINWGKPDQKTIKTATPEQMEEHGFAAGSMGPKVEAANAFVRSGGKIGGIGSLAQALEIVNGQAGTVIRADHNGEVDYH</sequence>
<dbReference type="GO" id="GO:0019546">
    <property type="term" value="P:L-arginine deiminase pathway"/>
    <property type="evidence" value="ECO:0007669"/>
    <property type="project" value="TreeGrafter"/>
</dbReference>
<dbReference type="Pfam" id="PF00696">
    <property type="entry name" value="AA_kinase"/>
    <property type="match status" value="1"/>
</dbReference>